<sequence length="173" mass="20622">DNFLDKKDFDELHIKIMGRYFPWFHFDEIILEEEHKKDMTFYETHMMYDNDRPLFTTSFELMDPVLDKLMKLEDPNIRMISLVRVKVNSYPNQGIFREHTMHTDWPLLGSKNNLNRRACVFCINTCNGYTKFEDGTKVDSVANRAILFDSTIPHCSTNTTNDTRRVNINFNYF</sequence>
<accession>A0A382EGU8</accession>
<protein>
    <recommendedName>
        <fullName evidence="2">Prolyl 4-hydroxylase alpha subunit Fe(2+) 2OG dioxygenase domain-containing protein</fullName>
    </recommendedName>
</protein>
<feature type="non-terminal residue" evidence="1">
    <location>
        <position position="1"/>
    </location>
</feature>
<evidence type="ECO:0008006" key="2">
    <source>
        <dbReference type="Google" id="ProtNLM"/>
    </source>
</evidence>
<dbReference type="EMBL" id="UINC01044353">
    <property type="protein sequence ID" value="SVB49695.1"/>
    <property type="molecule type" value="Genomic_DNA"/>
</dbReference>
<name>A0A382EGU8_9ZZZZ</name>
<dbReference type="AlphaFoldDB" id="A0A382EGU8"/>
<gene>
    <name evidence="1" type="ORF">METZ01_LOCUS202549</name>
</gene>
<proteinExistence type="predicted"/>
<evidence type="ECO:0000313" key="1">
    <source>
        <dbReference type="EMBL" id="SVB49695.1"/>
    </source>
</evidence>
<organism evidence="1">
    <name type="scientific">marine metagenome</name>
    <dbReference type="NCBI Taxonomy" id="408172"/>
    <lineage>
        <taxon>unclassified sequences</taxon>
        <taxon>metagenomes</taxon>
        <taxon>ecological metagenomes</taxon>
    </lineage>
</organism>
<reference evidence="1" key="1">
    <citation type="submission" date="2018-05" db="EMBL/GenBank/DDBJ databases">
        <authorList>
            <person name="Lanie J.A."/>
            <person name="Ng W.-L."/>
            <person name="Kazmierczak K.M."/>
            <person name="Andrzejewski T.M."/>
            <person name="Davidsen T.M."/>
            <person name="Wayne K.J."/>
            <person name="Tettelin H."/>
            <person name="Glass J.I."/>
            <person name="Rusch D."/>
            <person name="Podicherti R."/>
            <person name="Tsui H.-C.T."/>
            <person name="Winkler M.E."/>
        </authorList>
    </citation>
    <scope>NUCLEOTIDE SEQUENCE</scope>
</reference>